<dbReference type="Gene3D" id="3.90.550.10">
    <property type="entry name" value="Spore Coat Polysaccharide Biosynthesis Protein SpsA, Chain A"/>
    <property type="match status" value="1"/>
</dbReference>
<comment type="pathway">
    <text evidence="1">Cell wall biogenesis; cell wall polysaccharide biosynthesis.</text>
</comment>
<evidence type="ECO:0000313" key="6">
    <source>
        <dbReference type="EMBL" id="SMO62346.1"/>
    </source>
</evidence>
<dbReference type="SUPFAM" id="SSF53448">
    <property type="entry name" value="Nucleotide-diphospho-sugar transferases"/>
    <property type="match status" value="1"/>
</dbReference>
<evidence type="ECO:0000256" key="1">
    <source>
        <dbReference type="ARBA" id="ARBA00004776"/>
    </source>
</evidence>
<dbReference type="GO" id="GO:0016757">
    <property type="term" value="F:glycosyltransferase activity"/>
    <property type="evidence" value="ECO:0007669"/>
    <property type="project" value="UniProtKB-KW"/>
</dbReference>
<keyword evidence="7" id="KW-1185">Reference proteome</keyword>
<reference evidence="6 7" key="1">
    <citation type="submission" date="2017-05" db="EMBL/GenBank/DDBJ databases">
        <authorList>
            <person name="Varghese N."/>
            <person name="Submissions S."/>
        </authorList>
    </citation>
    <scope>NUCLEOTIDE SEQUENCE [LARGE SCALE GENOMIC DNA]</scope>
    <source>
        <strain evidence="6 7">DSM 46834</strain>
    </source>
</reference>
<dbReference type="EMBL" id="FXTJ01000002">
    <property type="protein sequence ID" value="SMO62346.1"/>
    <property type="molecule type" value="Genomic_DNA"/>
</dbReference>
<dbReference type="RefSeq" id="WP_142457836.1">
    <property type="nucleotide sequence ID" value="NZ_FXTJ01000002.1"/>
</dbReference>
<dbReference type="InterPro" id="IPR029044">
    <property type="entry name" value="Nucleotide-diphossugar_trans"/>
</dbReference>
<accession>A0A521CSF3</accession>
<dbReference type="PANTHER" id="PTHR43179:SF12">
    <property type="entry name" value="GALACTOFURANOSYLTRANSFERASE GLFT2"/>
    <property type="match status" value="1"/>
</dbReference>
<dbReference type="AlphaFoldDB" id="A0A521CSF3"/>
<name>A0A521CSF3_9ACTN</name>
<keyword evidence="4 6" id="KW-0808">Transferase</keyword>
<organism evidence="6 7">
    <name type="scientific">Geodermatophilus aquaeductus</name>
    <dbReference type="NCBI Taxonomy" id="1564161"/>
    <lineage>
        <taxon>Bacteria</taxon>
        <taxon>Bacillati</taxon>
        <taxon>Actinomycetota</taxon>
        <taxon>Actinomycetes</taxon>
        <taxon>Geodermatophilales</taxon>
        <taxon>Geodermatophilaceae</taxon>
        <taxon>Geodermatophilus</taxon>
    </lineage>
</organism>
<keyword evidence="3" id="KW-0328">Glycosyltransferase</keyword>
<evidence type="ECO:0000313" key="7">
    <source>
        <dbReference type="Proteomes" id="UP000317484"/>
    </source>
</evidence>
<sequence>MTSSTRTGIDDVDVVLLVHREPPELLARHHAALSAATGPGWRGRALLVENAAAPATSAAARAEVAARYPDADQWVLRSPRNLGFARAMDLALDACRGRYVALVNSDGEPDPGMLRRLAGVLDAEPRAVWAAPAVEGPGEDDDPPGPPYEAGELSGTALLVRRAEFLAAGGFDPLYFFYNEDREASRRLRAAGHLLLRVPDSRFRHGKDGRSARGVFLREWHYGRTVQVLLAQHADRPVREAAAFLARRPRAVARHLRDGDLPGAAGIALATLELPRGLLVAAARRRRPWDGARLAAWLEEHRADVELSPSCAAPSRSR</sequence>
<evidence type="ECO:0000256" key="4">
    <source>
        <dbReference type="ARBA" id="ARBA00022679"/>
    </source>
</evidence>
<protein>
    <submittedName>
        <fullName evidence="6">Glycosyltransferase, GT2 family</fullName>
    </submittedName>
</protein>
<dbReference type="PANTHER" id="PTHR43179">
    <property type="entry name" value="RHAMNOSYLTRANSFERASE WBBL"/>
    <property type="match status" value="1"/>
</dbReference>
<dbReference type="Proteomes" id="UP000317484">
    <property type="component" value="Unassembled WGS sequence"/>
</dbReference>
<comment type="similarity">
    <text evidence="2">Belongs to the glycosyltransferase 2 family.</text>
</comment>
<feature type="domain" description="Glycosyltransferase 2-like" evidence="5">
    <location>
        <begin position="15"/>
        <end position="145"/>
    </location>
</feature>
<dbReference type="Pfam" id="PF00535">
    <property type="entry name" value="Glycos_transf_2"/>
    <property type="match status" value="1"/>
</dbReference>
<dbReference type="InterPro" id="IPR001173">
    <property type="entry name" value="Glyco_trans_2-like"/>
</dbReference>
<proteinExistence type="inferred from homology"/>
<gene>
    <name evidence="6" type="ORF">SAMN06273567_102607</name>
</gene>
<evidence type="ECO:0000259" key="5">
    <source>
        <dbReference type="Pfam" id="PF00535"/>
    </source>
</evidence>
<evidence type="ECO:0000256" key="3">
    <source>
        <dbReference type="ARBA" id="ARBA00022676"/>
    </source>
</evidence>
<evidence type="ECO:0000256" key="2">
    <source>
        <dbReference type="ARBA" id="ARBA00006739"/>
    </source>
</evidence>